<reference evidence="1" key="1">
    <citation type="submission" date="2021-02" db="EMBL/GenBank/DDBJ databases">
        <title>Infant gut strain persistence is associated with maternal origin, phylogeny, and functional potential including surface adhesion and iron acquisition.</title>
        <authorList>
            <person name="Lou Y.C."/>
        </authorList>
    </citation>
    <scope>NUCLEOTIDE SEQUENCE</scope>
    <source>
        <strain evidence="1">L3_108_000G1_dasL3_108_000G1_metabat.metabat.11</strain>
    </source>
</reference>
<dbReference type="EMBL" id="JAGZCC010000025">
    <property type="protein sequence ID" value="MBS5588263.1"/>
    <property type="molecule type" value="Genomic_DNA"/>
</dbReference>
<comment type="caution">
    <text evidence="1">The sequence shown here is derived from an EMBL/GenBank/DDBJ whole genome shotgun (WGS) entry which is preliminary data.</text>
</comment>
<proteinExistence type="predicted"/>
<dbReference type="Proteomes" id="UP000751224">
    <property type="component" value="Unassembled WGS sequence"/>
</dbReference>
<accession>A0A943I383</accession>
<protein>
    <recommendedName>
        <fullName evidence="3">DRTGG domain-containing protein</fullName>
    </recommendedName>
</protein>
<dbReference type="RefSeq" id="WP_297669839.1">
    <property type="nucleotide sequence ID" value="NZ_JAGZCC010000025.1"/>
</dbReference>
<dbReference type="InterPro" id="IPR028979">
    <property type="entry name" value="Ser_kin/Pase_Hpr-like_N_sf"/>
</dbReference>
<dbReference type="SUPFAM" id="SSF75138">
    <property type="entry name" value="HprK N-terminal domain-like"/>
    <property type="match status" value="1"/>
</dbReference>
<gene>
    <name evidence="1" type="ORF">KHX14_05520</name>
</gene>
<organism evidence="1 2">
    <name type="scientific">Thomasclavelia spiroformis</name>
    <dbReference type="NCBI Taxonomy" id="29348"/>
    <lineage>
        <taxon>Bacteria</taxon>
        <taxon>Bacillati</taxon>
        <taxon>Bacillota</taxon>
        <taxon>Erysipelotrichia</taxon>
        <taxon>Erysipelotrichales</taxon>
        <taxon>Coprobacillaceae</taxon>
        <taxon>Thomasclavelia</taxon>
    </lineage>
</organism>
<evidence type="ECO:0008006" key="3">
    <source>
        <dbReference type="Google" id="ProtNLM"/>
    </source>
</evidence>
<dbReference type="AlphaFoldDB" id="A0A943I383"/>
<sequence>MQISEILKLDLEQINNVACTNVIEDVYIGDLLSFVMANGKEGSLWLTVQKHLNVIAVASLNDFAGIIFVENSYPDNDTINKATSLDIPLFISKKSAYALAKELIALGL</sequence>
<dbReference type="Gene3D" id="3.40.1390.20">
    <property type="entry name" value="HprK N-terminal domain-like"/>
    <property type="match status" value="1"/>
</dbReference>
<evidence type="ECO:0000313" key="2">
    <source>
        <dbReference type="Proteomes" id="UP000751224"/>
    </source>
</evidence>
<name>A0A943I383_9FIRM</name>
<evidence type="ECO:0000313" key="1">
    <source>
        <dbReference type="EMBL" id="MBS5588263.1"/>
    </source>
</evidence>